<dbReference type="PANTHER" id="PTHR43861">
    <property type="entry name" value="TRANS-ACONITATE 2-METHYLTRANSFERASE-RELATED"/>
    <property type="match status" value="1"/>
</dbReference>
<dbReference type="GO" id="GO:0032259">
    <property type="term" value="P:methylation"/>
    <property type="evidence" value="ECO:0007669"/>
    <property type="project" value="UniProtKB-KW"/>
</dbReference>
<gene>
    <name evidence="3" type="ORF">GOZ88_09760</name>
</gene>
<dbReference type="EMBL" id="WPHU01000003">
    <property type="protein sequence ID" value="MVA56397.1"/>
    <property type="molecule type" value="Genomic_DNA"/>
</dbReference>
<dbReference type="GO" id="GO:0008168">
    <property type="term" value="F:methyltransferase activity"/>
    <property type="evidence" value="ECO:0007669"/>
    <property type="project" value="UniProtKB-KW"/>
</dbReference>
<evidence type="ECO:0000313" key="4">
    <source>
        <dbReference type="Proteomes" id="UP000440716"/>
    </source>
</evidence>
<organism evidence="3 4">
    <name type="scientific">Agrobacterium vitis</name>
    <name type="common">Rhizobium vitis</name>
    <dbReference type="NCBI Taxonomy" id="373"/>
    <lineage>
        <taxon>Bacteria</taxon>
        <taxon>Pseudomonadati</taxon>
        <taxon>Pseudomonadota</taxon>
        <taxon>Alphaproteobacteria</taxon>
        <taxon>Hyphomicrobiales</taxon>
        <taxon>Rhizobiaceae</taxon>
        <taxon>Rhizobium/Agrobacterium group</taxon>
        <taxon>Agrobacterium</taxon>
    </lineage>
</organism>
<keyword evidence="1 3" id="KW-0808">Transferase</keyword>
<dbReference type="Gene3D" id="3.40.50.150">
    <property type="entry name" value="Vaccinia Virus protein VP39"/>
    <property type="match status" value="1"/>
</dbReference>
<dbReference type="RefSeq" id="WP_156542415.1">
    <property type="nucleotide sequence ID" value="NZ_WPHS01000008.1"/>
</dbReference>
<comment type="caution">
    <text evidence="3">The sequence shown here is derived from an EMBL/GenBank/DDBJ whole genome shotgun (WGS) entry which is preliminary data.</text>
</comment>
<dbReference type="Pfam" id="PF13649">
    <property type="entry name" value="Methyltransf_25"/>
    <property type="match status" value="1"/>
</dbReference>
<dbReference type="SUPFAM" id="SSF53335">
    <property type="entry name" value="S-adenosyl-L-methionine-dependent methyltransferases"/>
    <property type="match status" value="1"/>
</dbReference>
<evidence type="ECO:0000256" key="1">
    <source>
        <dbReference type="ARBA" id="ARBA00022679"/>
    </source>
</evidence>
<reference evidence="3 4" key="1">
    <citation type="submission" date="2019-12" db="EMBL/GenBank/DDBJ databases">
        <title>Whole-genome sequencing of Allorhizobium vitis.</title>
        <authorList>
            <person name="Gan H.M."/>
            <person name="Szegedi E."/>
            <person name="Burr T."/>
            <person name="Savka M.A."/>
        </authorList>
    </citation>
    <scope>NUCLEOTIDE SEQUENCE [LARGE SCALE GENOMIC DNA]</scope>
    <source>
        <strain evidence="3 4">CG415</strain>
    </source>
</reference>
<dbReference type="Proteomes" id="UP000440716">
    <property type="component" value="Unassembled WGS sequence"/>
</dbReference>
<name>A0A6I4G4I8_AGRVI</name>
<evidence type="ECO:0000259" key="2">
    <source>
        <dbReference type="Pfam" id="PF13649"/>
    </source>
</evidence>
<evidence type="ECO:0000313" key="3">
    <source>
        <dbReference type="EMBL" id="MVA56397.1"/>
    </source>
</evidence>
<feature type="domain" description="Methyltransferase" evidence="2">
    <location>
        <begin position="45"/>
        <end position="134"/>
    </location>
</feature>
<keyword evidence="3" id="KW-0489">Methyltransferase</keyword>
<dbReference type="PANTHER" id="PTHR43861:SF2">
    <property type="entry name" value="CARBOXY-S-ADENOSYL-L-METHIONINE SYNTHASE"/>
    <property type="match status" value="1"/>
</dbReference>
<protein>
    <submittedName>
        <fullName evidence="3">Methyltransferase domain-containing protein</fullName>
    </submittedName>
</protein>
<dbReference type="InterPro" id="IPR041698">
    <property type="entry name" value="Methyltransf_25"/>
</dbReference>
<dbReference type="CDD" id="cd02440">
    <property type="entry name" value="AdoMet_MTases"/>
    <property type="match status" value="1"/>
</dbReference>
<dbReference type="AlphaFoldDB" id="A0A6I4G4I8"/>
<proteinExistence type="predicted"/>
<dbReference type="InterPro" id="IPR029063">
    <property type="entry name" value="SAM-dependent_MTases_sf"/>
</dbReference>
<accession>A0A6I4G4I8</accession>
<sequence length="210" mass="23691">MKDWTFDGFEREFDAHVRQHLPWYDVAADAVALIAKHYIPQRGLIYDIGCSTGNVGRSLGDTIESREVRLIGIDNCEDMAKTYQAPGELVIADASSYEFERFDVAVMFLTLMFMPVAERSDFVRRLRSRLKPGGAIVIFDRCVAATGYEATVMMRMIWNGKLQAGVSFAEVAEKEMRLAGIQRPIEPHELGGEALEIFRFADFAGWIIRG</sequence>